<accession>A0AAD7PV28</accession>
<organism evidence="2 3">
    <name type="scientific">Quillaja saponaria</name>
    <name type="common">Soap bark tree</name>
    <dbReference type="NCBI Taxonomy" id="32244"/>
    <lineage>
        <taxon>Eukaryota</taxon>
        <taxon>Viridiplantae</taxon>
        <taxon>Streptophyta</taxon>
        <taxon>Embryophyta</taxon>
        <taxon>Tracheophyta</taxon>
        <taxon>Spermatophyta</taxon>
        <taxon>Magnoliopsida</taxon>
        <taxon>eudicotyledons</taxon>
        <taxon>Gunneridae</taxon>
        <taxon>Pentapetalae</taxon>
        <taxon>rosids</taxon>
        <taxon>fabids</taxon>
        <taxon>Fabales</taxon>
        <taxon>Quillajaceae</taxon>
        <taxon>Quillaja</taxon>
    </lineage>
</organism>
<evidence type="ECO:0000313" key="2">
    <source>
        <dbReference type="EMBL" id="KAJ7967935.1"/>
    </source>
</evidence>
<dbReference type="EMBL" id="JARAOO010000005">
    <property type="protein sequence ID" value="KAJ7967935.1"/>
    <property type="molecule type" value="Genomic_DNA"/>
</dbReference>
<dbReference type="InterPro" id="IPR001810">
    <property type="entry name" value="F-box_dom"/>
</dbReference>
<reference evidence="2" key="1">
    <citation type="journal article" date="2023" name="Science">
        <title>Elucidation of the pathway for biosynthesis of saponin adjuvants from the soapbark tree.</title>
        <authorList>
            <person name="Reed J."/>
            <person name="Orme A."/>
            <person name="El-Demerdash A."/>
            <person name="Owen C."/>
            <person name="Martin L.B.B."/>
            <person name="Misra R.C."/>
            <person name="Kikuchi S."/>
            <person name="Rejzek M."/>
            <person name="Martin A.C."/>
            <person name="Harkess A."/>
            <person name="Leebens-Mack J."/>
            <person name="Louveau T."/>
            <person name="Stephenson M.J."/>
            <person name="Osbourn A."/>
        </authorList>
    </citation>
    <scope>NUCLEOTIDE SEQUENCE</scope>
    <source>
        <strain evidence="2">S10</strain>
    </source>
</reference>
<dbReference type="InterPro" id="IPR036047">
    <property type="entry name" value="F-box-like_dom_sf"/>
</dbReference>
<dbReference type="Gene3D" id="1.20.1280.50">
    <property type="match status" value="1"/>
</dbReference>
<keyword evidence="3" id="KW-1185">Reference proteome</keyword>
<dbReference type="Proteomes" id="UP001163823">
    <property type="component" value="Chromosome 5"/>
</dbReference>
<evidence type="ECO:0000313" key="3">
    <source>
        <dbReference type="Proteomes" id="UP001163823"/>
    </source>
</evidence>
<dbReference type="PANTHER" id="PTHR31672:SF13">
    <property type="entry name" value="F-BOX PROTEIN CPR30-LIKE"/>
    <property type="match status" value="1"/>
</dbReference>
<dbReference type="SUPFAM" id="SSF81383">
    <property type="entry name" value="F-box domain"/>
    <property type="match status" value="1"/>
</dbReference>
<dbReference type="SMART" id="SM00256">
    <property type="entry name" value="FBOX"/>
    <property type="match status" value="1"/>
</dbReference>
<evidence type="ECO:0000259" key="1">
    <source>
        <dbReference type="PROSITE" id="PS50181"/>
    </source>
</evidence>
<proteinExistence type="predicted"/>
<sequence length="469" mass="52549">MSSLPEKISLPDEDLLNILFRLPVRSLLRFKVVSRHWHFLISCENFEKLLFEFSRDTTPKIFVHAKDGDDYCEGDVTSVLKLLELSSSSPFSGFFHIEEILRGKGSDYELRGSGDGVVCFANVVELCACGVGYNRVKKDFSLAILLRCANVNADRLHVNLWDGGDILSDVGDGLDIDCLEPVIDLLESELKLKGEGENLGWSDWFEQVREHEQLKGEGEGGSGSGGEYEGGKHSRLIAVFICQLKKNSLKRISDFPYYIPHFADHFADPTLSELSVFLNDALHWILKSDREGGKTTILALHLNEEIYYEVPEPKLRKVSDSPYVFLTILGGMLCVTANYSSMCEADVWVMRIYGAGDSWTQLCALQFSEISIVEPVCYSLCRRFILFQQDKTNLVWYKIEGGEKMREVPLVSDSIEASIQAVTCLENLLSFSGSNEGMSEMLVHDPSKGNDVDEISFDVAGRLLPAETM</sequence>
<comment type="caution">
    <text evidence="2">The sequence shown here is derived from an EMBL/GenBank/DDBJ whole genome shotgun (WGS) entry which is preliminary data.</text>
</comment>
<feature type="domain" description="F-box" evidence="1">
    <location>
        <begin position="4"/>
        <end position="49"/>
    </location>
</feature>
<dbReference type="PROSITE" id="PS50181">
    <property type="entry name" value="FBOX"/>
    <property type="match status" value="1"/>
</dbReference>
<gene>
    <name evidence="2" type="ORF">O6P43_012117</name>
</gene>
<dbReference type="AlphaFoldDB" id="A0AAD7PV28"/>
<name>A0AAD7PV28_QUISA</name>
<dbReference type="Pfam" id="PF00646">
    <property type="entry name" value="F-box"/>
    <property type="match status" value="1"/>
</dbReference>
<dbReference type="KEGG" id="qsa:O6P43_012117"/>
<dbReference type="PANTHER" id="PTHR31672">
    <property type="entry name" value="BNACNNG10540D PROTEIN"/>
    <property type="match status" value="1"/>
</dbReference>
<dbReference type="InterPro" id="IPR050796">
    <property type="entry name" value="SCF_F-box_component"/>
</dbReference>
<protein>
    <submittedName>
        <fullName evidence="2">F-box protein</fullName>
    </submittedName>
</protein>